<dbReference type="Proteomes" id="UP000569951">
    <property type="component" value="Unassembled WGS sequence"/>
</dbReference>
<comment type="similarity">
    <text evidence="3 7">Belongs to the IspD/TarI cytidylyltransferase family. IspD subfamily.</text>
</comment>
<feature type="site" description="Positions MEP for the nucleophilic attack" evidence="7">
    <location>
        <position position="138"/>
    </location>
</feature>
<feature type="site" description="Transition state stabilizer" evidence="7">
    <location>
        <position position="21"/>
    </location>
</feature>
<evidence type="ECO:0000256" key="7">
    <source>
        <dbReference type="HAMAP-Rule" id="MF_00108"/>
    </source>
</evidence>
<comment type="catalytic activity">
    <reaction evidence="1 7">
        <text>2-C-methyl-D-erythritol 4-phosphate + CTP + H(+) = 4-CDP-2-C-methyl-D-erythritol + diphosphate</text>
        <dbReference type="Rhea" id="RHEA:13429"/>
        <dbReference type="ChEBI" id="CHEBI:15378"/>
        <dbReference type="ChEBI" id="CHEBI:33019"/>
        <dbReference type="ChEBI" id="CHEBI:37563"/>
        <dbReference type="ChEBI" id="CHEBI:57823"/>
        <dbReference type="ChEBI" id="CHEBI:58262"/>
        <dbReference type="EC" id="2.7.7.60"/>
    </reaction>
</comment>
<dbReference type="PANTHER" id="PTHR32125:SF4">
    <property type="entry name" value="2-C-METHYL-D-ERYTHRITOL 4-PHOSPHATE CYTIDYLYLTRANSFERASE, CHLOROPLASTIC"/>
    <property type="match status" value="1"/>
</dbReference>
<keyword evidence="6 7" id="KW-0414">Isoprene biosynthesis</keyword>
<comment type="pathway">
    <text evidence="2 7">Isoprenoid biosynthesis; isopentenyl diphosphate biosynthesis via DXP pathway; isopentenyl diphosphate from 1-deoxy-D-xylulose 5-phosphate: step 2/6.</text>
</comment>
<comment type="function">
    <text evidence="7">Catalyzes the formation of 4-diphosphocytidyl-2-C-methyl-D-erythritol from CTP and 2-C-methyl-D-erythritol 4-phosphate (MEP).</text>
</comment>
<dbReference type="Pfam" id="PF01128">
    <property type="entry name" value="IspD"/>
    <property type="match status" value="1"/>
</dbReference>
<proteinExistence type="inferred from homology"/>
<keyword evidence="5 7" id="KW-0548">Nucleotidyltransferase</keyword>
<feature type="site" description="Positions MEP for the nucleophilic attack" evidence="7">
    <location>
        <position position="194"/>
    </location>
</feature>
<reference evidence="8 9" key="1">
    <citation type="submission" date="2020-08" db="EMBL/GenBank/DDBJ databases">
        <title>Genomic Encyclopedia of Type Strains, Phase IV (KMG-IV): sequencing the most valuable type-strain genomes for metagenomic binning, comparative biology and taxonomic classification.</title>
        <authorList>
            <person name="Goeker M."/>
        </authorList>
    </citation>
    <scope>NUCLEOTIDE SEQUENCE [LARGE SCALE GENOMIC DNA]</scope>
    <source>
        <strain evidence="8 9">DSM 21458</strain>
    </source>
</reference>
<dbReference type="InterPro" id="IPR029044">
    <property type="entry name" value="Nucleotide-diphossugar_trans"/>
</dbReference>
<accession>A0A841I057</accession>
<evidence type="ECO:0000313" key="8">
    <source>
        <dbReference type="EMBL" id="MBB6098573.1"/>
    </source>
</evidence>
<keyword evidence="9" id="KW-1185">Reference proteome</keyword>
<dbReference type="GO" id="GO:0019288">
    <property type="term" value="P:isopentenyl diphosphate biosynthetic process, methylerythritol 4-phosphate pathway"/>
    <property type="evidence" value="ECO:0007669"/>
    <property type="project" value="UniProtKB-UniRule"/>
</dbReference>
<sequence length="214" mass="22129">MSWAALIPAAGSGERLGRGPKAAVAVGGLSLLQRAIKTLAPFVDEVIVALPAGLELDAEGARRIGGGATRQQSVLRLLEASTAEHVLIHDAARPFVPAEVIVRVKAAVLETGAASAALPCADTLVREDAGTYGETVERAGTWAVQTPQGFRRSDLLAAHHAALAAGYQATDDAGLLRRCGGQVALVMGDPRTFKVTTPGDLALAEALAARWEAR</sequence>
<dbReference type="AlphaFoldDB" id="A0A841I057"/>
<dbReference type="Gene3D" id="3.90.550.10">
    <property type="entry name" value="Spore Coat Polysaccharide Biosynthesis Protein SpsA, Chain A"/>
    <property type="match status" value="1"/>
</dbReference>
<dbReference type="PROSITE" id="PS01295">
    <property type="entry name" value="ISPD"/>
    <property type="match status" value="1"/>
</dbReference>
<evidence type="ECO:0000256" key="5">
    <source>
        <dbReference type="ARBA" id="ARBA00022695"/>
    </source>
</evidence>
<evidence type="ECO:0000313" key="9">
    <source>
        <dbReference type="Proteomes" id="UP000569951"/>
    </source>
</evidence>
<dbReference type="HAMAP" id="MF_00108">
    <property type="entry name" value="IspD"/>
    <property type="match status" value="1"/>
</dbReference>
<dbReference type="NCBIfam" id="TIGR00453">
    <property type="entry name" value="ispD"/>
    <property type="match status" value="1"/>
</dbReference>
<keyword evidence="4 7" id="KW-0808">Transferase</keyword>
<dbReference type="InterPro" id="IPR001228">
    <property type="entry name" value="IspD"/>
</dbReference>
<feature type="site" description="Transition state stabilizer" evidence="7">
    <location>
        <position position="15"/>
    </location>
</feature>
<dbReference type="SUPFAM" id="SSF53448">
    <property type="entry name" value="Nucleotide-diphospho-sugar transferases"/>
    <property type="match status" value="1"/>
</dbReference>
<dbReference type="InterPro" id="IPR050088">
    <property type="entry name" value="IspD/TarI_cytidylyltransf_bact"/>
</dbReference>
<gene>
    <name evidence="7" type="primary">ispD</name>
    <name evidence="8" type="ORF">HNR42_002007</name>
</gene>
<dbReference type="CDD" id="cd02516">
    <property type="entry name" value="CDP-ME_synthetase"/>
    <property type="match status" value="1"/>
</dbReference>
<dbReference type="PANTHER" id="PTHR32125">
    <property type="entry name" value="2-C-METHYL-D-ERYTHRITOL 4-PHOSPHATE CYTIDYLYLTRANSFERASE, CHLOROPLASTIC"/>
    <property type="match status" value="1"/>
</dbReference>
<evidence type="ECO:0000256" key="6">
    <source>
        <dbReference type="ARBA" id="ARBA00023229"/>
    </source>
</evidence>
<evidence type="ECO:0000256" key="3">
    <source>
        <dbReference type="ARBA" id="ARBA00009789"/>
    </source>
</evidence>
<organism evidence="8 9">
    <name type="scientific">Deinobacterium chartae</name>
    <dbReference type="NCBI Taxonomy" id="521158"/>
    <lineage>
        <taxon>Bacteria</taxon>
        <taxon>Thermotogati</taxon>
        <taxon>Deinococcota</taxon>
        <taxon>Deinococci</taxon>
        <taxon>Deinococcales</taxon>
        <taxon>Deinococcaceae</taxon>
        <taxon>Deinobacterium</taxon>
    </lineage>
</organism>
<dbReference type="RefSeq" id="WP_183987107.1">
    <property type="nucleotide sequence ID" value="NZ_JACHHG010000006.1"/>
</dbReference>
<dbReference type="UniPathway" id="UPA00056">
    <property type="reaction ID" value="UER00093"/>
</dbReference>
<dbReference type="EC" id="2.7.7.60" evidence="7"/>
<evidence type="ECO:0000256" key="1">
    <source>
        <dbReference type="ARBA" id="ARBA00001282"/>
    </source>
</evidence>
<comment type="caution">
    <text evidence="8">The sequence shown here is derived from an EMBL/GenBank/DDBJ whole genome shotgun (WGS) entry which is preliminary data.</text>
</comment>
<evidence type="ECO:0000256" key="2">
    <source>
        <dbReference type="ARBA" id="ARBA00004787"/>
    </source>
</evidence>
<dbReference type="EMBL" id="JACHHG010000006">
    <property type="protein sequence ID" value="MBB6098573.1"/>
    <property type="molecule type" value="Genomic_DNA"/>
</dbReference>
<protein>
    <recommendedName>
        <fullName evidence="7">2-C-methyl-D-erythritol 4-phosphate cytidylyltransferase</fullName>
        <ecNumber evidence="7">2.7.7.60</ecNumber>
    </recommendedName>
    <alternativeName>
        <fullName evidence="7">4-diphosphocytidyl-2C-methyl-D-erythritol synthase</fullName>
    </alternativeName>
    <alternativeName>
        <fullName evidence="7">MEP cytidylyltransferase</fullName>
        <shortName evidence="7">MCT</shortName>
    </alternativeName>
</protein>
<evidence type="ECO:0000256" key="4">
    <source>
        <dbReference type="ARBA" id="ARBA00022679"/>
    </source>
</evidence>
<dbReference type="InterPro" id="IPR034683">
    <property type="entry name" value="IspD/TarI"/>
</dbReference>
<dbReference type="InterPro" id="IPR018294">
    <property type="entry name" value="ISPD_synthase_CS"/>
</dbReference>
<name>A0A841I057_9DEIO</name>
<dbReference type="GO" id="GO:0050518">
    <property type="term" value="F:2-C-methyl-D-erythritol 4-phosphate cytidylyltransferase activity"/>
    <property type="evidence" value="ECO:0007669"/>
    <property type="project" value="UniProtKB-UniRule"/>
</dbReference>